<evidence type="ECO:0000256" key="5">
    <source>
        <dbReference type="ARBA" id="ARBA00022946"/>
    </source>
</evidence>
<dbReference type="Gene3D" id="1.20.5.340">
    <property type="match status" value="1"/>
</dbReference>
<dbReference type="FunFam" id="1.20.5.340:FF:000018">
    <property type="entry name" value="Mitochondrial protein FMP32"/>
    <property type="match status" value="1"/>
</dbReference>
<protein>
    <recommendedName>
        <fullName evidence="14">DUF1640 domain-containing protein</fullName>
    </recommendedName>
</protein>
<dbReference type="Pfam" id="PF07798">
    <property type="entry name" value="CCDC90-like"/>
    <property type="match status" value="1"/>
</dbReference>
<keyword evidence="13" id="KW-1185">Reference proteome</keyword>
<evidence type="ECO:0000256" key="9">
    <source>
        <dbReference type="ARBA" id="ARBA00023136"/>
    </source>
</evidence>
<name>A0A1E3Q6B0_LIPST</name>
<proteinExistence type="inferred from homology"/>
<evidence type="ECO:0000256" key="10">
    <source>
        <dbReference type="SAM" id="Coils"/>
    </source>
</evidence>
<dbReference type="GO" id="GO:0033617">
    <property type="term" value="P:mitochondrial respiratory chain complex IV assembly"/>
    <property type="evidence" value="ECO:0007669"/>
    <property type="project" value="EnsemblFungi"/>
</dbReference>
<evidence type="ECO:0000256" key="3">
    <source>
        <dbReference type="ARBA" id="ARBA00007224"/>
    </source>
</evidence>
<comment type="subcellular location">
    <subcellularLocation>
        <location evidence="1">Membrane</location>
        <topology evidence="1">Single-pass membrane protein</topology>
    </subcellularLocation>
    <subcellularLocation>
        <location evidence="2">Mitochondrion</location>
    </subcellularLocation>
</comment>
<evidence type="ECO:0000313" key="12">
    <source>
        <dbReference type="EMBL" id="ODQ73239.1"/>
    </source>
</evidence>
<accession>A0A1E3Q6B0</accession>
<evidence type="ECO:0000256" key="4">
    <source>
        <dbReference type="ARBA" id="ARBA00022692"/>
    </source>
</evidence>
<evidence type="ECO:0000313" key="13">
    <source>
        <dbReference type="Proteomes" id="UP000094385"/>
    </source>
</evidence>
<evidence type="ECO:0000256" key="6">
    <source>
        <dbReference type="ARBA" id="ARBA00022989"/>
    </source>
</evidence>
<sequence length="230" mass="26222">MSISPVPRSPLFLIRRVLIPYASSISSTFFARTEKPSATHRRGFASSSPQFDYHFDTLKFVQKLESCGFEHDQSEAVLKALNEVITESVDSLSATLVRKELLSRQAYQQKVDFTKLRSELLTLDKTDSAQVKNEHERIMANMDKMKTQLKEEIAKTQANVRLDLNLEKGRIREEAAVHELKIKETDTRIDSELANVKTQLEAVKFQVMQWLIGVCTGTFALVLAYIRLLT</sequence>
<dbReference type="OrthoDB" id="889336at2759"/>
<dbReference type="Proteomes" id="UP000094385">
    <property type="component" value="Unassembled WGS sequence"/>
</dbReference>
<gene>
    <name evidence="12" type="ORF">LIPSTDRAFT_288702</name>
</gene>
<evidence type="ECO:0000256" key="11">
    <source>
        <dbReference type="SAM" id="Phobius"/>
    </source>
</evidence>
<reference evidence="12 13" key="1">
    <citation type="journal article" date="2016" name="Proc. Natl. Acad. Sci. U.S.A.">
        <title>Comparative genomics of biotechnologically important yeasts.</title>
        <authorList>
            <person name="Riley R."/>
            <person name="Haridas S."/>
            <person name="Wolfe K.H."/>
            <person name="Lopes M.R."/>
            <person name="Hittinger C.T."/>
            <person name="Goeker M."/>
            <person name="Salamov A.A."/>
            <person name="Wisecaver J.H."/>
            <person name="Long T.M."/>
            <person name="Calvey C.H."/>
            <person name="Aerts A.L."/>
            <person name="Barry K.W."/>
            <person name="Choi C."/>
            <person name="Clum A."/>
            <person name="Coughlan A.Y."/>
            <person name="Deshpande S."/>
            <person name="Douglass A.P."/>
            <person name="Hanson S.J."/>
            <person name="Klenk H.-P."/>
            <person name="LaButti K.M."/>
            <person name="Lapidus A."/>
            <person name="Lindquist E.A."/>
            <person name="Lipzen A.M."/>
            <person name="Meier-Kolthoff J.P."/>
            <person name="Ohm R.A."/>
            <person name="Otillar R.P."/>
            <person name="Pangilinan J.L."/>
            <person name="Peng Y."/>
            <person name="Rokas A."/>
            <person name="Rosa C.A."/>
            <person name="Scheuner C."/>
            <person name="Sibirny A.A."/>
            <person name="Slot J.C."/>
            <person name="Stielow J.B."/>
            <person name="Sun H."/>
            <person name="Kurtzman C.P."/>
            <person name="Blackwell M."/>
            <person name="Grigoriev I.V."/>
            <person name="Jeffries T.W."/>
        </authorList>
    </citation>
    <scope>NUCLEOTIDE SEQUENCE [LARGE SCALE GENOMIC DNA]</scope>
    <source>
        <strain evidence="12 13">NRRL Y-11557</strain>
    </source>
</reference>
<feature type="coiled-coil region" evidence="10">
    <location>
        <begin position="128"/>
        <end position="159"/>
    </location>
</feature>
<feature type="transmembrane region" description="Helical" evidence="11">
    <location>
        <begin position="207"/>
        <end position="226"/>
    </location>
</feature>
<dbReference type="STRING" id="675824.A0A1E3Q6B0"/>
<keyword evidence="6 11" id="KW-1133">Transmembrane helix</keyword>
<evidence type="ECO:0000256" key="7">
    <source>
        <dbReference type="ARBA" id="ARBA00023054"/>
    </source>
</evidence>
<evidence type="ECO:0000256" key="2">
    <source>
        <dbReference type="ARBA" id="ARBA00004173"/>
    </source>
</evidence>
<evidence type="ECO:0000256" key="8">
    <source>
        <dbReference type="ARBA" id="ARBA00023128"/>
    </source>
</evidence>
<evidence type="ECO:0000256" key="1">
    <source>
        <dbReference type="ARBA" id="ARBA00004167"/>
    </source>
</evidence>
<evidence type="ECO:0008006" key="14">
    <source>
        <dbReference type="Google" id="ProtNLM"/>
    </source>
</evidence>
<keyword evidence="9 11" id="KW-0472">Membrane</keyword>
<dbReference type="GO" id="GO:2000214">
    <property type="term" value="P:regulation of L-proline metabolic process"/>
    <property type="evidence" value="ECO:0007669"/>
    <property type="project" value="EnsemblFungi"/>
</dbReference>
<dbReference type="EMBL" id="KV454294">
    <property type="protein sequence ID" value="ODQ73239.1"/>
    <property type="molecule type" value="Genomic_DNA"/>
</dbReference>
<keyword evidence="4 11" id="KW-0812">Transmembrane</keyword>
<comment type="similarity">
    <text evidence="3">Belongs to the CCDC90 family.</text>
</comment>
<keyword evidence="8" id="KW-0496">Mitochondrion</keyword>
<dbReference type="GO" id="GO:0005743">
    <property type="term" value="C:mitochondrial inner membrane"/>
    <property type="evidence" value="ECO:0007669"/>
    <property type="project" value="EnsemblFungi"/>
</dbReference>
<keyword evidence="5" id="KW-0809">Transit peptide</keyword>
<dbReference type="PANTHER" id="PTHR14360">
    <property type="entry name" value="PROTEIN FMP32, MITOCHONDRIAL"/>
    <property type="match status" value="1"/>
</dbReference>
<dbReference type="PANTHER" id="PTHR14360:SF1">
    <property type="entry name" value="PROTEIN FMP32, MITOCHONDRIAL"/>
    <property type="match status" value="1"/>
</dbReference>
<organism evidence="12 13">
    <name type="scientific">Lipomyces starkeyi NRRL Y-11557</name>
    <dbReference type="NCBI Taxonomy" id="675824"/>
    <lineage>
        <taxon>Eukaryota</taxon>
        <taxon>Fungi</taxon>
        <taxon>Dikarya</taxon>
        <taxon>Ascomycota</taxon>
        <taxon>Saccharomycotina</taxon>
        <taxon>Lipomycetes</taxon>
        <taxon>Lipomycetales</taxon>
        <taxon>Lipomycetaceae</taxon>
        <taxon>Lipomyces</taxon>
    </lineage>
</organism>
<dbReference type="AlphaFoldDB" id="A0A1E3Q6B0"/>
<keyword evidence="7 10" id="KW-0175">Coiled coil</keyword>
<dbReference type="InterPro" id="IPR024461">
    <property type="entry name" value="CCDC90-like"/>
</dbReference>